<dbReference type="InterPro" id="IPR003615">
    <property type="entry name" value="HNH_nuc"/>
</dbReference>
<dbReference type="EMBL" id="QZAF01000087">
    <property type="protein sequence ID" value="THV73570.1"/>
    <property type="molecule type" value="Genomic_DNA"/>
</dbReference>
<protein>
    <recommendedName>
        <fullName evidence="2">HNH nuclease domain-containing protein</fullName>
    </recommendedName>
</protein>
<reference evidence="3 4" key="1">
    <citation type="submission" date="2018-10" db="EMBL/GenBank/DDBJ databases">
        <title>Fifty Aureobasidium pullulans genomes reveal a recombining polyextremotolerant generalist.</title>
        <authorList>
            <person name="Gostincar C."/>
            <person name="Turk M."/>
            <person name="Zajc J."/>
            <person name="Gunde-Cimerman N."/>
        </authorList>
    </citation>
    <scope>NUCLEOTIDE SEQUENCE [LARGE SCALE GENOMIC DNA]</scope>
    <source>
        <strain evidence="3 4">EXF-11900</strain>
    </source>
</reference>
<evidence type="ECO:0000256" key="1">
    <source>
        <dbReference type="SAM" id="MobiDB-lite"/>
    </source>
</evidence>
<feature type="region of interest" description="Disordered" evidence="1">
    <location>
        <begin position="333"/>
        <end position="399"/>
    </location>
</feature>
<sequence>MNTGSSSSTPPAHIILRQPVPAQPALPLSSFGGGRPEHTVTFKHPGYPDQFSQNILLTLHAFDDVRGGLHCGTAHMACAIVACNAWDGYFSRTRDGSDRLNLQHDDLILDKVLYFHVPSSDAKYPVYPDFANWAFPHDDLPPSWPRAPASDDDALDTDELRAPPSSSTLTAAVIRRDKTCVISGQRDCVERAHLCPRSEVDWFDKNGMAQYNMNGQLVRDAVIDDITNAIALRSDLHTTFDAAKFVVVPKQDAWVAHFTHLTNDLGKLYHNTVVAIDKEVSANCLLARFAWAIFPLVSKFLMAGAARQVRTRVVQDGELTEVTEMITAEQAKAKFASGRSRSTSPRKRKVTDTTNDDIVAQTPPLHRPKRRCKPPGDASSTTATISDAITPRAGEEEGQMQQLKRSWLLRQRPDNPALYCCDPAAAEAADEAGIVGKEAWGGGHLCDECLGAEYRDPIEQDGPQD</sequence>
<feature type="compositionally biased region" description="Low complexity" evidence="1">
    <location>
        <begin position="377"/>
        <end position="390"/>
    </location>
</feature>
<proteinExistence type="predicted"/>
<feature type="domain" description="HNH nuclease" evidence="2">
    <location>
        <begin position="180"/>
        <end position="248"/>
    </location>
</feature>
<accession>A0A4S8SRC1</accession>
<evidence type="ECO:0000313" key="3">
    <source>
        <dbReference type="EMBL" id="THV73570.1"/>
    </source>
</evidence>
<dbReference type="Proteomes" id="UP000304951">
    <property type="component" value="Unassembled WGS sequence"/>
</dbReference>
<evidence type="ECO:0000313" key="4">
    <source>
        <dbReference type="Proteomes" id="UP000304951"/>
    </source>
</evidence>
<organism evidence="3 4">
    <name type="scientific">Aureobasidium pullulans</name>
    <name type="common">Black yeast</name>
    <name type="synonym">Pullularia pullulans</name>
    <dbReference type="NCBI Taxonomy" id="5580"/>
    <lineage>
        <taxon>Eukaryota</taxon>
        <taxon>Fungi</taxon>
        <taxon>Dikarya</taxon>
        <taxon>Ascomycota</taxon>
        <taxon>Pezizomycotina</taxon>
        <taxon>Dothideomycetes</taxon>
        <taxon>Dothideomycetidae</taxon>
        <taxon>Dothideales</taxon>
        <taxon>Saccotheciaceae</taxon>
        <taxon>Aureobasidium</taxon>
    </lineage>
</organism>
<dbReference type="Pfam" id="PF13391">
    <property type="entry name" value="HNH_2"/>
    <property type="match status" value="1"/>
</dbReference>
<feature type="region of interest" description="Disordered" evidence="1">
    <location>
        <begin position="145"/>
        <end position="166"/>
    </location>
</feature>
<comment type="caution">
    <text evidence="3">The sequence shown here is derived from an EMBL/GenBank/DDBJ whole genome shotgun (WGS) entry which is preliminary data.</text>
</comment>
<name>A0A4S8SRC1_AURPU</name>
<evidence type="ECO:0000259" key="2">
    <source>
        <dbReference type="Pfam" id="PF13391"/>
    </source>
</evidence>
<dbReference type="AlphaFoldDB" id="A0A4S8SRC1"/>
<gene>
    <name evidence="3" type="ORF">D6D28_03179</name>
</gene>